<accession>A0A4Q9FMJ0</accession>
<dbReference type="Gene3D" id="3.40.50.1820">
    <property type="entry name" value="alpha/beta hydrolase"/>
    <property type="match status" value="1"/>
</dbReference>
<dbReference type="SUPFAM" id="SSF53474">
    <property type="entry name" value="alpha/beta-Hydrolases"/>
    <property type="match status" value="1"/>
</dbReference>
<protein>
    <submittedName>
        <fullName evidence="4">Chlorophyllase</fullName>
    </submittedName>
</protein>
<organism evidence="4 5">
    <name type="scientific">Hyunsoonleella pacifica</name>
    <dbReference type="NCBI Taxonomy" id="1080224"/>
    <lineage>
        <taxon>Bacteria</taxon>
        <taxon>Pseudomonadati</taxon>
        <taxon>Bacteroidota</taxon>
        <taxon>Flavobacteriia</taxon>
        <taxon>Flavobacteriales</taxon>
        <taxon>Flavobacteriaceae</taxon>
    </lineage>
</organism>
<reference evidence="4 5" key="1">
    <citation type="journal article" date="2015" name="Int. J. Syst. Evol. Microbiol.">
        <title>Hyunsoonleella pacifica sp. nov., isolated from seawater of South Pacific Gyre.</title>
        <authorList>
            <person name="Gao X."/>
            <person name="Zhang Z."/>
            <person name="Dai X."/>
            <person name="Zhang X.H."/>
        </authorList>
    </citation>
    <scope>NUCLEOTIDE SEQUENCE [LARGE SCALE GENOMIC DNA]</scope>
    <source>
        <strain evidence="4 5">SW033</strain>
    </source>
</reference>
<gene>
    <name evidence="4" type="ORF">EYD46_16080</name>
</gene>
<evidence type="ECO:0000256" key="3">
    <source>
        <dbReference type="ARBA" id="ARBA00023098"/>
    </source>
</evidence>
<name>A0A4Q9FMJ0_9FLAO</name>
<dbReference type="Proteomes" id="UP000292372">
    <property type="component" value="Unassembled WGS sequence"/>
</dbReference>
<dbReference type="PANTHER" id="PTHR10272:SF0">
    <property type="entry name" value="PLATELET-ACTIVATING FACTOR ACETYLHYDROLASE"/>
    <property type="match status" value="1"/>
</dbReference>
<comment type="caution">
    <text evidence="4">The sequence shown here is derived from an EMBL/GenBank/DDBJ whole genome shotgun (WGS) entry which is preliminary data.</text>
</comment>
<dbReference type="InterPro" id="IPR029058">
    <property type="entry name" value="AB_hydrolase_fold"/>
</dbReference>
<sequence length="322" mass="35889">MIHQSKVLEVNLTQNSIISLSPIEITIPERPVKLQLRISATIQGENLPVILFSHGHGMSNYLSSLNGNLPLTNYWAEQGFIVIQPTHLDSKTLKLGENITGWPLFWRSRAEDMIHILNQLKRIESIIPEIKNRVDYDKIVAAGLSMGAHTTSLLLGAEYDDPEDGNSVISLRDNRIKAGILFSSVGNGNGGKDLSKIANENYPFLKNSNFTTMKTNTLVIAGDNDISTYLSIREADWATDPYFLSPRPKALVTVFGGEHLLGGLSGYDAAETTDENPERVSFIQKLTTAYLKSQLYHKNRDWEHIKTELSLTENPLGKIETK</sequence>
<dbReference type="PANTHER" id="PTHR10272">
    <property type="entry name" value="PLATELET-ACTIVATING FACTOR ACETYLHYDROLASE"/>
    <property type="match status" value="1"/>
</dbReference>
<keyword evidence="5" id="KW-1185">Reference proteome</keyword>
<keyword evidence="3" id="KW-0443">Lipid metabolism</keyword>
<keyword evidence="1" id="KW-0378">Hydrolase</keyword>
<dbReference type="GO" id="GO:0016042">
    <property type="term" value="P:lipid catabolic process"/>
    <property type="evidence" value="ECO:0007669"/>
    <property type="project" value="UniProtKB-KW"/>
</dbReference>
<dbReference type="OrthoDB" id="192696at2"/>
<keyword evidence="2" id="KW-0442">Lipid degradation</keyword>
<dbReference type="EMBL" id="SIRS01000007">
    <property type="protein sequence ID" value="TBN13020.1"/>
    <property type="molecule type" value="Genomic_DNA"/>
</dbReference>
<proteinExistence type="predicted"/>
<evidence type="ECO:0000256" key="2">
    <source>
        <dbReference type="ARBA" id="ARBA00022963"/>
    </source>
</evidence>
<dbReference type="AlphaFoldDB" id="A0A4Q9FMJ0"/>
<dbReference type="RefSeq" id="WP_130938193.1">
    <property type="nucleotide sequence ID" value="NZ_BMEE01000006.1"/>
</dbReference>
<evidence type="ECO:0000313" key="4">
    <source>
        <dbReference type="EMBL" id="TBN13020.1"/>
    </source>
</evidence>
<dbReference type="GO" id="GO:0003847">
    <property type="term" value="F:1-alkyl-2-acetylglycerophosphocholine esterase activity"/>
    <property type="evidence" value="ECO:0007669"/>
    <property type="project" value="TreeGrafter"/>
</dbReference>
<evidence type="ECO:0000313" key="5">
    <source>
        <dbReference type="Proteomes" id="UP000292372"/>
    </source>
</evidence>
<evidence type="ECO:0000256" key="1">
    <source>
        <dbReference type="ARBA" id="ARBA00022801"/>
    </source>
</evidence>